<evidence type="ECO:0000256" key="2">
    <source>
        <dbReference type="ARBA" id="ARBA00012483"/>
    </source>
</evidence>
<evidence type="ECO:0000313" key="12">
    <source>
        <dbReference type="EMBL" id="KAK6138141.1"/>
    </source>
</evidence>
<feature type="region of interest" description="Disordered" evidence="9">
    <location>
        <begin position="36"/>
        <end position="61"/>
    </location>
</feature>
<dbReference type="EMBL" id="JABTTQ020000749">
    <property type="protein sequence ID" value="KAK6138141.1"/>
    <property type="molecule type" value="Genomic_DNA"/>
</dbReference>
<evidence type="ECO:0000256" key="5">
    <source>
        <dbReference type="ARBA" id="ARBA00022786"/>
    </source>
</evidence>
<evidence type="ECO:0000256" key="8">
    <source>
        <dbReference type="PROSITE-ProRule" id="PRU00175"/>
    </source>
</evidence>
<evidence type="ECO:0000256" key="6">
    <source>
        <dbReference type="ARBA" id="ARBA00022833"/>
    </source>
</evidence>
<dbReference type="Proteomes" id="UP001318860">
    <property type="component" value="Unassembled WGS sequence"/>
</dbReference>
<evidence type="ECO:0000313" key="13">
    <source>
        <dbReference type="Proteomes" id="UP001318860"/>
    </source>
</evidence>
<dbReference type="SUPFAM" id="SSF57850">
    <property type="entry name" value="RING/U-box"/>
    <property type="match status" value="1"/>
</dbReference>
<comment type="similarity">
    <text evidence="7">Belongs to the RING-type zinc finger family. ATL subfamily.</text>
</comment>
<dbReference type="PANTHER" id="PTHR14155">
    <property type="entry name" value="RING FINGER DOMAIN-CONTAINING"/>
    <property type="match status" value="1"/>
</dbReference>
<evidence type="ECO:0000256" key="4">
    <source>
        <dbReference type="ARBA" id="ARBA00022771"/>
    </source>
</evidence>
<dbReference type="PROSITE" id="PS50089">
    <property type="entry name" value="ZF_RING_2"/>
    <property type="match status" value="1"/>
</dbReference>
<comment type="catalytic activity">
    <reaction evidence="1">
        <text>S-ubiquitinyl-[E2 ubiquitin-conjugating enzyme]-L-cysteine + [acceptor protein]-L-lysine = [E2 ubiquitin-conjugating enzyme]-L-cysteine + N(6)-ubiquitinyl-[acceptor protein]-L-lysine.</text>
        <dbReference type="EC" id="2.3.2.27"/>
    </reaction>
</comment>
<dbReference type="InterPro" id="IPR053238">
    <property type="entry name" value="RING-H2_zinc_finger"/>
</dbReference>
<dbReference type="EC" id="2.3.2.27" evidence="2"/>
<dbReference type="SMART" id="SM00184">
    <property type="entry name" value="RING"/>
    <property type="match status" value="1"/>
</dbReference>
<name>A0ABR0VS82_REHGL</name>
<dbReference type="CDD" id="cd16461">
    <property type="entry name" value="RING-H2_EL5-like"/>
    <property type="match status" value="1"/>
</dbReference>
<keyword evidence="5" id="KW-0833">Ubl conjugation pathway</keyword>
<gene>
    <name evidence="12" type="ORF">DH2020_028121</name>
</gene>
<evidence type="ECO:0000256" key="9">
    <source>
        <dbReference type="SAM" id="MobiDB-lite"/>
    </source>
</evidence>
<proteinExistence type="inferred from homology"/>
<accession>A0ABR0VS82</accession>
<protein>
    <recommendedName>
        <fullName evidence="2">RING-type E3 ubiquitin transferase</fullName>
        <ecNumber evidence="2">2.3.2.27</ecNumber>
    </recommendedName>
</protein>
<evidence type="ECO:0000256" key="10">
    <source>
        <dbReference type="SAM" id="Phobius"/>
    </source>
</evidence>
<feature type="domain" description="RING-type" evidence="11">
    <location>
        <begin position="148"/>
        <end position="190"/>
    </location>
</feature>
<evidence type="ECO:0000256" key="1">
    <source>
        <dbReference type="ARBA" id="ARBA00000900"/>
    </source>
</evidence>
<dbReference type="Pfam" id="PF13639">
    <property type="entry name" value="zf-RING_2"/>
    <property type="match status" value="1"/>
</dbReference>
<keyword evidence="10" id="KW-0812">Transmembrane</keyword>
<keyword evidence="4 8" id="KW-0863">Zinc-finger</keyword>
<evidence type="ECO:0000259" key="11">
    <source>
        <dbReference type="PROSITE" id="PS50089"/>
    </source>
</evidence>
<reference evidence="12 13" key="1">
    <citation type="journal article" date="2021" name="Comput. Struct. Biotechnol. J.">
        <title>De novo genome assembly of the potent medicinal plant Rehmannia glutinosa using nanopore technology.</title>
        <authorList>
            <person name="Ma L."/>
            <person name="Dong C."/>
            <person name="Song C."/>
            <person name="Wang X."/>
            <person name="Zheng X."/>
            <person name="Niu Y."/>
            <person name="Chen S."/>
            <person name="Feng W."/>
        </authorList>
    </citation>
    <scope>NUCLEOTIDE SEQUENCE [LARGE SCALE GENOMIC DNA]</scope>
    <source>
        <strain evidence="12">DH-2019</strain>
    </source>
</reference>
<dbReference type="InterPro" id="IPR001841">
    <property type="entry name" value="Znf_RING"/>
</dbReference>
<keyword evidence="13" id="KW-1185">Reference proteome</keyword>
<keyword evidence="10" id="KW-1133">Transmembrane helix</keyword>
<dbReference type="Gene3D" id="3.30.40.10">
    <property type="entry name" value="Zinc/RING finger domain, C3HC4 (zinc finger)"/>
    <property type="match status" value="1"/>
</dbReference>
<keyword evidence="10" id="KW-0472">Membrane</keyword>
<evidence type="ECO:0000256" key="3">
    <source>
        <dbReference type="ARBA" id="ARBA00022723"/>
    </source>
</evidence>
<dbReference type="PANTHER" id="PTHR14155:SF592">
    <property type="entry name" value="RING-H2 FINGER PROTEIN ATL57"/>
    <property type="match status" value="1"/>
</dbReference>
<evidence type="ECO:0000256" key="7">
    <source>
        <dbReference type="ARBA" id="ARBA00024209"/>
    </source>
</evidence>
<feature type="region of interest" description="Disordered" evidence="9">
    <location>
        <begin position="99"/>
        <end position="126"/>
    </location>
</feature>
<feature type="compositionally biased region" description="Low complexity" evidence="9">
    <location>
        <begin position="42"/>
        <end position="51"/>
    </location>
</feature>
<keyword evidence="6" id="KW-0862">Zinc</keyword>
<comment type="caution">
    <text evidence="12">The sequence shown here is derived from an EMBL/GenBank/DDBJ whole genome shotgun (WGS) entry which is preliminary data.</text>
</comment>
<keyword evidence="3" id="KW-0479">Metal-binding</keyword>
<organism evidence="12 13">
    <name type="scientific">Rehmannia glutinosa</name>
    <name type="common">Chinese foxglove</name>
    <dbReference type="NCBI Taxonomy" id="99300"/>
    <lineage>
        <taxon>Eukaryota</taxon>
        <taxon>Viridiplantae</taxon>
        <taxon>Streptophyta</taxon>
        <taxon>Embryophyta</taxon>
        <taxon>Tracheophyta</taxon>
        <taxon>Spermatophyta</taxon>
        <taxon>Magnoliopsida</taxon>
        <taxon>eudicotyledons</taxon>
        <taxon>Gunneridae</taxon>
        <taxon>Pentapetalae</taxon>
        <taxon>asterids</taxon>
        <taxon>lamiids</taxon>
        <taxon>Lamiales</taxon>
        <taxon>Orobanchaceae</taxon>
        <taxon>Rehmannieae</taxon>
        <taxon>Rehmannia</taxon>
    </lineage>
</organism>
<feature type="transmembrane region" description="Helical" evidence="10">
    <location>
        <begin position="71"/>
        <end position="91"/>
    </location>
</feature>
<dbReference type="InterPro" id="IPR013083">
    <property type="entry name" value="Znf_RING/FYVE/PHD"/>
</dbReference>
<sequence length="209" mass="22384">MDPTALSICRRLLQAQHVSEINKSLSPTTTAAAEPTFQPINAPSSSSPTAAADDDVGRPFSPNTPLDSTKVLIILILVTAVFFVGFFSVYYRLSAAADLQSPPSPTASVPRRRPPPPNRKGGLDPSAVGSLPLVAYGRAAEHRMIDDCPICLSEFQEGETVKLIPYCGHVFHPSCIDTWLSSHVTCPLCRSTQLFKEEGLFGCGDAEGV</sequence>